<organism evidence="1 2">
    <name type="scientific">Sinorhizobium medicae</name>
    <dbReference type="NCBI Taxonomy" id="110321"/>
    <lineage>
        <taxon>Bacteria</taxon>
        <taxon>Pseudomonadati</taxon>
        <taxon>Pseudomonadota</taxon>
        <taxon>Alphaproteobacteria</taxon>
        <taxon>Hyphomicrobiales</taxon>
        <taxon>Rhizobiaceae</taxon>
        <taxon>Sinorhizobium/Ensifer group</taxon>
        <taxon>Sinorhizobium</taxon>
    </lineage>
</organism>
<accession>A0ABX4TT82</accession>
<dbReference type="Proteomes" id="UP001190825">
    <property type="component" value="Unassembled WGS sequence"/>
</dbReference>
<evidence type="ECO:0000313" key="2">
    <source>
        <dbReference type="Proteomes" id="UP001190825"/>
    </source>
</evidence>
<protein>
    <recommendedName>
        <fullName evidence="3">Rho termination factor N-terminal domain-containing protein</fullName>
    </recommendedName>
</protein>
<sequence>MKVTNNSKALQGVRSNGRAVYIPPGETRDVDLEGVDLEKAKRLRFLKIEGVSKAASNQDGDGPKTALEVLEMAKDQNVQFMSFKSAAKKLLGEKTPSTKDEIIAALQDLATKPGA</sequence>
<evidence type="ECO:0008006" key="3">
    <source>
        <dbReference type="Google" id="ProtNLM"/>
    </source>
</evidence>
<keyword evidence="2" id="KW-1185">Reference proteome</keyword>
<comment type="caution">
    <text evidence="1">The sequence shown here is derived from an EMBL/GenBank/DDBJ whole genome shotgun (WGS) entry which is preliminary data.</text>
</comment>
<gene>
    <name evidence="1" type="ORF">BMJ33_04595</name>
</gene>
<dbReference type="EMBL" id="NBUC01000041">
    <property type="protein sequence ID" value="PLU07465.1"/>
    <property type="molecule type" value="Genomic_DNA"/>
</dbReference>
<proteinExistence type="predicted"/>
<dbReference type="RefSeq" id="WP_101779697.1">
    <property type="nucleotide sequence ID" value="NZ_NBUC01000041.1"/>
</dbReference>
<reference evidence="1 2" key="1">
    <citation type="journal article" date="2018" name="FEMS Microbiol. Ecol.">
        <title>Co-invading symbiotic mutualists of Medicago polymorpha retain high ancestral diversity and contain diverse accessory genomes.</title>
        <authorList>
            <person name="Porter S.S."/>
            <person name="Faber-Hammond J.J."/>
            <person name="Friesen M.L."/>
        </authorList>
    </citation>
    <scope>NUCLEOTIDE SEQUENCE [LARGE SCALE GENOMIC DNA]</scope>
    <source>
        <strain evidence="1 2">Str16</strain>
    </source>
</reference>
<name>A0ABX4TT82_9HYPH</name>
<evidence type="ECO:0000313" key="1">
    <source>
        <dbReference type="EMBL" id="PLU07465.1"/>
    </source>
</evidence>